<proteinExistence type="predicted"/>
<dbReference type="SUPFAM" id="SSF54593">
    <property type="entry name" value="Glyoxalase/Bleomycin resistance protein/Dihydroxybiphenyl dioxygenase"/>
    <property type="match status" value="2"/>
</dbReference>
<dbReference type="Pfam" id="PF18029">
    <property type="entry name" value="Glyoxalase_6"/>
    <property type="match status" value="2"/>
</dbReference>
<comment type="caution">
    <text evidence="2">The sequence shown here is derived from an EMBL/GenBank/DDBJ whole genome shotgun (WGS) entry which is preliminary data.</text>
</comment>
<dbReference type="InterPro" id="IPR041581">
    <property type="entry name" value="Glyoxalase_6"/>
</dbReference>
<dbReference type="InterPro" id="IPR029068">
    <property type="entry name" value="Glyas_Bleomycin-R_OHBP_Dase"/>
</dbReference>
<dbReference type="Proteomes" id="UP001501480">
    <property type="component" value="Unassembled WGS sequence"/>
</dbReference>
<dbReference type="EMBL" id="BAAAPY010000004">
    <property type="protein sequence ID" value="GAA2077030.1"/>
    <property type="molecule type" value="Genomic_DNA"/>
</dbReference>
<dbReference type="PANTHER" id="PTHR35908:SF1">
    <property type="entry name" value="CONSERVED PROTEIN"/>
    <property type="match status" value="1"/>
</dbReference>
<feature type="domain" description="Glyoxalase-like" evidence="1">
    <location>
        <begin position="14"/>
        <end position="111"/>
    </location>
</feature>
<dbReference type="PANTHER" id="PTHR35908">
    <property type="entry name" value="HYPOTHETICAL FUSION PROTEIN"/>
    <property type="match status" value="1"/>
</dbReference>
<organism evidence="2 3">
    <name type="scientific">Aeromicrobium halocynthiae</name>
    <dbReference type="NCBI Taxonomy" id="560557"/>
    <lineage>
        <taxon>Bacteria</taxon>
        <taxon>Bacillati</taxon>
        <taxon>Actinomycetota</taxon>
        <taxon>Actinomycetes</taxon>
        <taxon>Propionibacteriales</taxon>
        <taxon>Nocardioidaceae</taxon>
        <taxon>Aeromicrobium</taxon>
    </lineage>
</organism>
<gene>
    <name evidence="2" type="ORF">GCM10009821_15710</name>
</gene>
<evidence type="ECO:0000259" key="1">
    <source>
        <dbReference type="Pfam" id="PF18029"/>
    </source>
</evidence>
<dbReference type="Gene3D" id="3.10.180.10">
    <property type="entry name" value="2,3-Dihydroxybiphenyl 1,2-Dioxygenase, domain 1"/>
    <property type="match status" value="2"/>
</dbReference>
<protein>
    <submittedName>
        <fullName evidence="2">VOC family protein</fullName>
    </submittedName>
</protein>
<name>A0ABN2VXX4_9ACTN</name>
<keyword evidence="3" id="KW-1185">Reference proteome</keyword>
<evidence type="ECO:0000313" key="3">
    <source>
        <dbReference type="Proteomes" id="UP001501480"/>
    </source>
</evidence>
<sequence length="231" mass="25374">MPRAAHPLVAYKDLCIDVNDLGAGLDFWAPVLGLDVVPDEDDPTGVHLEGPTPRHTVWPCAVPEPRTVKNRVHLDVHAADAVPEGTEPLSAPGQFPWQVVAGPEGDELCVFVREEVPTYRLYEVVVDCADHAGTSAWWQALWGGRLEHDARGFSWIDDAPGMPFDAFSFVPVPEPKTVKNRVHWDVTLVPGATVADLEAVGARVLRAPDDEISWTVMADPEDNEFCVFEEP</sequence>
<evidence type="ECO:0000313" key="2">
    <source>
        <dbReference type="EMBL" id="GAA2077030.1"/>
    </source>
</evidence>
<reference evidence="2 3" key="1">
    <citation type="journal article" date="2019" name="Int. J. Syst. Evol. Microbiol.">
        <title>The Global Catalogue of Microorganisms (GCM) 10K type strain sequencing project: providing services to taxonomists for standard genome sequencing and annotation.</title>
        <authorList>
            <consortium name="The Broad Institute Genomics Platform"/>
            <consortium name="The Broad Institute Genome Sequencing Center for Infectious Disease"/>
            <person name="Wu L."/>
            <person name="Ma J."/>
        </authorList>
    </citation>
    <scope>NUCLEOTIDE SEQUENCE [LARGE SCALE GENOMIC DNA]</scope>
    <source>
        <strain evidence="2 3">JCM 15749</strain>
    </source>
</reference>
<accession>A0ABN2VXX4</accession>
<dbReference type="RefSeq" id="WP_344326668.1">
    <property type="nucleotide sequence ID" value="NZ_BAAAPY010000004.1"/>
</dbReference>
<feature type="domain" description="Glyoxalase-like" evidence="1">
    <location>
        <begin position="123"/>
        <end position="228"/>
    </location>
</feature>